<name>A0ABV3PG23_9HYPH</name>
<dbReference type="RefSeq" id="WP_367622921.1">
    <property type="nucleotide sequence ID" value="NZ_JBFNQD010000001.1"/>
</dbReference>
<evidence type="ECO:0000256" key="1">
    <source>
        <dbReference type="SAM" id="MobiDB-lite"/>
    </source>
</evidence>
<keyword evidence="3" id="KW-1185">Reference proteome</keyword>
<dbReference type="Gene3D" id="2.30.300.10">
    <property type="entry name" value="Baseplate protein-like domain - beta roll fold"/>
    <property type="match status" value="1"/>
</dbReference>
<dbReference type="Proteomes" id="UP001555786">
    <property type="component" value="Unassembled WGS sequence"/>
</dbReference>
<proteinExistence type="predicted"/>
<organism evidence="2 3">
    <name type="scientific">Labrys neptuniae</name>
    <dbReference type="NCBI Taxonomy" id="376174"/>
    <lineage>
        <taxon>Bacteria</taxon>
        <taxon>Pseudomonadati</taxon>
        <taxon>Pseudomonadota</taxon>
        <taxon>Alphaproteobacteria</taxon>
        <taxon>Hyphomicrobiales</taxon>
        <taxon>Xanthobacteraceae</taxon>
        <taxon>Labrys</taxon>
    </lineage>
</organism>
<protein>
    <recommendedName>
        <fullName evidence="4">Phage late control D family protein</fullName>
    </recommendedName>
</protein>
<sequence>MTYRTPRANLVVNGQPMQCEEINVDQSRDGKSDTFSARAPLWHLPEGLDADWWSSATDIKVQVYVDIGQGAVKLFDGVVDDVEHDFDSGVLNLNGRDKAAKLLDKKSSAKFHNKKPHEIVQQLAKESGLDADVDDVSDRAGKIYQIDYAAIQHRISDWSSIQDLADKHGRVAYISGGKVYFKKPDEQLPVLKVTYRPPTLDSPADSNAVKLSVKRSVTLGRPVKHKVKSWNHRKAESEDGEYTEPGDGDELVWQHHYPGLSRDQADRRAKDQCDKTTKHEVGPSVTMPGDPTVTPRYMLEISGTGTAYDHQYEIKSLRHRLKQGEPYTMTVNCKAKSKKRGKSKG</sequence>
<evidence type="ECO:0008006" key="4">
    <source>
        <dbReference type="Google" id="ProtNLM"/>
    </source>
</evidence>
<gene>
    <name evidence="2" type="ORF">ABXS05_03370</name>
</gene>
<dbReference type="Pfam" id="PF05954">
    <property type="entry name" value="Phage_GPD"/>
    <property type="match status" value="1"/>
</dbReference>
<accession>A0ABV3PG23</accession>
<evidence type="ECO:0000313" key="3">
    <source>
        <dbReference type="Proteomes" id="UP001555786"/>
    </source>
</evidence>
<reference evidence="2 3" key="1">
    <citation type="submission" date="2024-07" db="EMBL/GenBank/DDBJ databases">
        <title>Description of Labrys sedimenti sp. nov., isolated from a diclofenac-degrading enrichment culture.</title>
        <authorList>
            <person name="Tancsics A."/>
            <person name="Csepanyi A."/>
        </authorList>
    </citation>
    <scope>NUCLEOTIDE SEQUENCE [LARGE SCALE GENOMIC DNA]</scope>
    <source>
        <strain evidence="2 3">LMG 23578</strain>
    </source>
</reference>
<comment type="caution">
    <text evidence="2">The sequence shown here is derived from an EMBL/GenBank/DDBJ whole genome shotgun (WGS) entry which is preliminary data.</text>
</comment>
<dbReference type="EMBL" id="JBFNQD010000001">
    <property type="protein sequence ID" value="MEW9304563.1"/>
    <property type="molecule type" value="Genomic_DNA"/>
</dbReference>
<dbReference type="SUPFAM" id="SSF69279">
    <property type="entry name" value="Phage tail proteins"/>
    <property type="match status" value="1"/>
</dbReference>
<evidence type="ECO:0000313" key="2">
    <source>
        <dbReference type="EMBL" id="MEW9304563.1"/>
    </source>
</evidence>
<feature type="region of interest" description="Disordered" evidence="1">
    <location>
        <begin position="274"/>
        <end position="293"/>
    </location>
</feature>